<protein>
    <recommendedName>
        <fullName evidence="4">Dolichyl-phosphate-mannose-protein mannosyltransferase</fullName>
    </recommendedName>
</protein>
<dbReference type="RefSeq" id="WP_079685269.1">
    <property type="nucleotide sequence ID" value="NZ_FUZU01000001.1"/>
</dbReference>
<keyword evidence="1" id="KW-1133">Transmembrane helix</keyword>
<sequence length="424" mass="49133">MTIIAVANILVLFTIAFMLWRSENSSIRKAFWPAFVFKLLCGIALGLLYQYYYTVGDTFSYYEDGVKLSSMARDNVGSYVEFLWKGNREYPIWHELNFQRPRALYMSKVTSIFCLLGGDNYWIVSLHLSFLAFLSAWYLVKQIVKLHTSIVVPAILAFLFLPSAVFWCSGLIKESLAMATLYFLAAIFLRIFQKEKVSIIQWLTIPLALWILWNLKYYYLAVLLPVAATTLLMKLVILPRIAMKRWYIAVLTWSIIFIAPLYIASQVHPNFYPERFLHVIVENYQMLSRLSSPEDQIEYTDLQPEASSILYHSPNALLSGLFRPFVWEAHTASQWLVALENLVLLVLTIAALTRFKRLIHAQNRLLVFTTIVYIALLCIFLSLSTPNFGTLSRYKVGFQSFFFLLIACNNPIIDRLKLFIQRLH</sequence>
<evidence type="ECO:0000313" key="2">
    <source>
        <dbReference type="EMBL" id="SKC45362.1"/>
    </source>
</evidence>
<evidence type="ECO:0000313" key="3">
    <source>
        <dbReference type="Proteomes" id="UP000190961"/>
    </source>
</evidence>
<feature type="transmembrane region" description="Helical" evidence="1">
    <location>
        <begin position="246"/>
        <end position="264"/>
    </location>
</feature>
<dbReference type="STRING" id="688867.SAMN05660236_0660"/>
<organism evidence="2 3">
    <name type="scientific">Ohtaekwangia koreensis</name>
    <dbReference type="NCBI Taxonomy" id="688867"/>
    <lineage>
        <taxon>Bacteria</taxon>
        <taxon>Pseudomonadati</taxon>
        <taxon>Bacteroidota</taxon>
        <taxon>Cytophagia</taxon>
        <taxon>Cytophagales</taxon>
        <taxon>Fulvivirgaceae</taxon>
        <taxon>Ohtaekwangia</taxon>
    </lineage>
</organism>
<feature type="transmembrane region" description="Helical" evidence="1">
    <location>
        <begin position="365"/>
        <end position="384"/>
    </location>
</feature>
<feature type="transmembrane region" description="Helical" evidence="1">
    <location>
        <begin position="219"/>
        <end position="239"/>
    </location>
</feature>
<feature type="transmembrane region" description="Helical" evidence="1">
    <location>
        <begin position="6"/>
        <end position="23"/>
    </location>
</feature>
<feature type="transmembrane region" description="Helical" evidence="1">
    <location>
        <begin position="175"/>
        <end position="192"/>
    </location>
</feature>
<feature type="transmembrane region" description="Helical" evidence="1">
    <location>
        <begin position="332"/>
        <end position="353"/>
    </location>
</feature>
<dbReference type="OrthoDB" id="3862418at2"/>
<dbReference type="Proteomes" id="UP000190961">
    <property type="component" value="Unassembled WGS sequence"/>
</dbReference>
<evidence type="ECO:0008006" key="4">
    <source>
        <dbReference type="Google" id="ProtNLM"/>
    </source>
</evidence>
<proteinExistence type="predicted"/>
<keyword evidence="1" id="KW-0472">Membrane</keyword>
<feature type="transmembrane region" description="Helical" evidence="1">
    <location>
        <begin position="396"/>
        <end position="413"/>
    </location>
</feature>
<feature type="transmembrane region" description="Helical" evidence="1">
    <location>
        <begin position="30"/>
        <end position="52"/>
    </location>
</feature>
<dbReference type="AlphaFoldDB" id="A0A1T5J257"/>
<reference evidence="2 3" key="1">
    <citation type="submission" date="2017-02" db="EMBL/GenBank/DDBJ databases">
        <authorList>
            <person name="Peterson S.W."/>
        </authorList>
    </citation>
    <scope>NUCLEOTIDE SEQUENCE [LARGE SCALE GENOMIC DNA]</scope>
    <source>
        <strain evidence="2 3">DSM 25262</strain>
    </source>
</reference>
<evidence type="ECO:0000256" key="1">
    <source>
        <dbReference type="SAM" id="Phobius"/>
    </source>
</evidence>
<accession>A0A1T5J257</accession>
<gene>
    <name evidence="2" type="ORF">SAMN05660236_0660</name>
</gene>
<feature type="transmembrane region" description="Helical" evidence="1">
    <location>
        <begin position="151"/>
        <end position="169"/>
    </location>
</feature>
<dbReference type="EMBL" id="FUZU01000001">
    <property type="protein sequence ID" value="SKC45362.1"/>
    <property type="molecule type" value="Genomic_DNA"/>
</dbReference>
<keyword evidence="1" id="KW-0812">Transmembrane</keyword>
<name>A0A1T5J257_9BACT</name>
<keyword evidence="3" id="KW-1185">Reference proteome</keyword>